<sequence length="118" mass="12619">MRGADEPQVTVSTKIDERLGLMHRRGHGLFHEDVLSAFERLAGQGAVLVHAREHQDSIDVTPVNDVAWSAALARLGELGSGGGHAVAVRVVNGRDLNSTLLPQRCEVPPVLLENAAQS</sequence>
<name>A0A6J7MLT8_9ZZZZ</name>
<protein>
    <submittedName>
        <fullName evidence="1">Unannotated protein</fullName>
    </submittedName>
</protein>
<accession>A0A6J7MLT8</accession>
<reference evidence="1" key="1">
    <citation type="submission" date="2020-05" db="EMBL/GenBank/DDBJ databases">
        <authorList>
            <person name="Chiriac C."/>
            <person name="Salcher M."/>
            <person name="Ghai R."/>
            <person name="Kavagutti S V."/>
        </authorList>
    </citation>
    <scope>NUCLEOTIDE SEQUENCE</scope>
</reference>
<gene>
    <name evidence="1" type="ORF">UFOPK3957_00470</name>
</gene>
<dbReference type="EMBL" id="CAFBOM010000056">
    <property type="protein sequence ID" value="CAB4980855.1"/>
    <property type="molecule type" value="Genomic_DNA"/>
</dbReference>
<proteinExistence type="predicted"/>
<organism evidence="1">
    <name type="scientific">freshwater metagenome</name>
    <dbReference type="NCBI Taxonomy" id="449393"/>
    <lineage>
        <taxon>unclassified sequences</taxon>
        <taxon>metagenomes</taxon>
        <taxon>ecological metagenomes</taxon>
    </lineage>
</organism>
<dbReference type="AlphaFoldDB" id="A0A6J7MLT8"/>
<evidence type="ECO:0000313" key="1">
    <source>
        <dbReference type="EMBL" id="CAB4980855.1"/>
    </source>
</evidence>